<comment type="caution">
    <text evidence="2">The sequence shown here is derived from an EMBL/GenBank/DDBJ whole genome shotgun (WGS) entry which is preliminary data.</text>
</comment>
<evidence type="ECO:0000313" key="3">
    <source>
        <dbReference type="Proteomes" id="UP000663850"/>
    </source>
</evidence>
<dbReference type="PANTHER" id="PTHR19959:SF119">
    <property type="entry name" value="FUNGAL LIPASE-LIKE DOMAIN-CONTAINING PROTEIN"/>
    <property type="match status" value="1"/>
</dbReference>
<gene>
    <name evidence="2" type="ORF">RDB_LOCUS107012</name>
</gene>
<proteinExistence type="predicted"/>
<feature type="domain" description="CHAT" evidence="1">
    <location>
        <begin position="915"/>
        <end position="1193"/>
    </location>
</feature>
<dbReference type="InterPro" id="IPR011990">
    <property type="entry name" value="TPR-like_helical_dom_sf"/>
</dbReference>
<evidence type="ECO:0000259" key="1">
    <source>
        <dbReference type="Pfam" id="PF12770"/>
    </source>
</evidence>
<dbReference type="InterPro" id="IPR024983">
    <property type="entry name" value="CHAT_dom"/>
</dbReference>
<organism evidence="2 3">
    <name type="scientific">Rhizoctonia solani</name>
    <dbReference type="NCBI Taxonomy" id="456999"/>
    <lineage>
        <taxon>Eukaryota</taxon>
        <taxon>Fungi</taxon>
        <taxon>Dikarya</taxon>
        <taxon>Basidiomycota</taxon>
        <taxon>Agaricomycotina</taxon>
        <taxon>Agaricomycetes</taxon>
        <taxon>Cantharellales</taxon>
        <taxon>Ceratobasidiaceae</taxon>
        <taxon>Rhizoctonia</taxon>
    </lineage>
</organism>
<dbReference type="AlphaFoldDB" id="A0A8H3HIN6"/>
<protein>
    <recommendedName>
        <fullName evidence="1">CHAT domain-containing protein</fullName>
    </recommendedName>
</protein>
<dbReference type="EMBL" id="CAJMWZ010005812">
    <property type="protein sequence ID" value="CAE6511430.1"/>
    <property type="molecule type" value="Genomic_DNA"/>
</dbReference>
<dbReference type="PANTHER" id="PTHR19959">
    <property type="entry name" value="KINESIN LIGHT CHAIN"/>
    <property type="match status" value="1"/>
</dbReference>
<dbReference type="SUPFAM" id="SSF81901">
    <property type="entry name" value="HCP-like"/>
    <property type="match status" value="1"/>
</dbReference>
<sequence>MQAAGRLEESNNESKLEASNLWRRELEMKWNKLQECLSTRDDFQTIEFTIDSLVIQLEGEESTCAPGNRKAGLLMLKELVDLLNPQFEYTGQIRFIDLVIRCQYRAIALTSDGDPDQGGWMSNLGASHLARFRRLGDPEDLSASIGYHIKSLLFTPQEHENTPIILCNLGNSHHIRFQCTDDRSDIDKAIDFYTQAMNLTPQGHPLRSAQLESLGQSYSSRYNLFGELSDIEKAIELQNQNLELVPPDDPRTPGWLNNLGNSYSRRFAHLGTPDDINKAIELLSRAVSLTPESHTDMPARLTTLGNAHRSRFTSGSGFDDINRAIEYQKNALLSTPDSHPLKYIRLGALGNSYRSKFERLGELEDIENAIRFLSQSLALQSTGSEDIGILTSLGNSFGLRFERLGQLGDVDEAINYLTRAEMVATDQHASMPDILTSLSITYVRRFERLQRLEDINKAVDNQTRALRLLPAGHVNRGLLLNNLGELHAQQFHFSRKEQDMRKAFEALTEAIFLLTENHVGVPGILHNLANLHSIRLDSTPEEIDIAIEYQTRAVSLTPKEHPQLPNFTSSLGALYLRRYREQGKLEDIDQAIHWLIRAVELTPEEHARMPFWLMNLGESHLDRYRKQKDIRSLYSAIECYRKCAQHSTVFPTTQMRSAFMWAKLSSIPGLPLPDNHEPLKAYQTVMDLVPHVVWLGTNISKQHQDAKNIKDLASSAAALAITAQKYDLALEWLEQGRSVVWSQMLQLRNPLDDLAAIDPLLAADIRQVAAELSSVSARLEKNTVTTVLQDIKFRDEPTQKHHRLAEKYQKLVTEVRKLPGLDGFLKPAKVAKLVSAAQAGPLAIINIDDSRCDALVIHPGTEEVTHIPLTELSLSTISSIRIELDVSLRRNHVRERGIKLKSKPGESTEDMFEHVLTTLWTCIAKPVLDALGYKPKTEDLPHITWCTTGALSFLPLHASGYYDRPQAKLSDYAISSYTPTLSTLLSAISCSHEAASGLLAVGQESTPGKSPLPGTKTELANIKKHIREPLVYSQLDGHHATSQAVLSAMEPHAWVHFACHAYQNVQDPTKSGFLLHEDTLYLEQIARVSFQNKGLAFLSACQTATGDDELPDEAIHLASGMLMAGYSNVIATMWSIVDEDAPLIADEVYARLLSGGRMEAGGAARALDLAVGKLREKVGYKAFSRWVPYIHMGGYRVSHDA</sequence>
<evidence type="ECO:0000313" key="2">
    <source>
        <dbReference type="EMBL" id="CAE6511430.1"/>
    </source>
</evidence>
<reference evidence="2" key="1">
    <citation type="submission" date="2021-01" db="EMBL/GenBank/DDBJ databases">
        <authorList>
            <person name="Kaushik A."/>
        </authorList>
    </citation>
    <scope>NUCLEOTIDE SEQUENCE</scope>
    <source>
        <strain evidence="2">Type strain: AG8-Rh-89/</strain>
    </source>
</reference>
<accession>A0A8H3HIN6</accession>
<dbReference type="Pfam" id="PF12770">
    <property type="entry name" value="CHAT"/>
    <property type="match status" value="1"/>
</dbReference>
<dbReference type="Gene3D" id="1.25.40.10">
    <property type="entry name" value="Tetratricopeptide repeat domain"/>
    <property type="match status" value="4"/>
</dbReference>
<dbReference type="SUPFAM" id="SSF48452">
    <property type="entry name" value="TPR-like"/>
    <property type="match status" value="1"/>
</dbReference>
<name>A0A8H3HIN6_9AGAM</name>
<dbReference type="Proteomes" id="UP000663850">
    <property type="component" value="Unassembled WGS sequence"/>
</dbReference>